<dbReference type="InterPro" id="IPR011642">
    <property type="entry name" value="Gate_dom"/>
</dbReference>
<reference evidence="3 4" key="1">
    <citation type="submission" date="2017-08" db="EMBL/GenBank/DDBJ databases">
        <title>A Genome Sequence of Oceanimonas doudoroffii ATCC 27123T.</title>
        <authorList>
            <person name="Brennan M.A."/>
            <person name="Maclea K.S."/>
            <person name="Mcclelland W.D."/>
            <person name="Trachtenberg A.M."/>
        </authorList>
    </citation>
    <scope>NUCLEOTIDE SEQUENCE [LARGE SCALE GENOMIC DNA]</scope>
    <source>
        <strain evidence="3 4">ATCC 27123</strain>
    </source>
</reference>
<feature type="domain" description="Nucleoside transporter/FeoB GTPase Gate" evidence="2">
    <location>
        <begin position="126"/>
        <end position="225"/>
    </location>
</feature>
<dbReference type="RefSeq" id="WP_094201824.1">
    <property type="nucleotide sequence ID" value="NZ_NBIM01000008.1"/>
</dbReference>
<feature type="transmembrane region" description="Helical" evidence="1">
    <location>
        <begin position="125"/>
        <end position="149"/>
    </location>
</feature>
<keyword evidence="1" id="KW-1133">Transmembrane helix</keyword>
<keyword evidence="4" id="KW-1185">Reference proteome</keyword>
<feature type="transmembrane region" description="Helical" evidence="1">
    <location>
        <begin position="376"/>
        <end position="401"/>
    </location>
</feature>
<organism evidence="3 4">
    <name type="scientific">Oceanimonas doudoroffii</name>
    <dbReference type="NCBI Taxonomy" id="84158"/>
    <lineage>
        <taxon>Bacteria</taxon>
        <taxon>Pseudomonadati</taxon>
        <taxon>Pseudomonadota</taxon>
        <taxon>Gammaproteobacteria</taxon>
        <taxon>Aeromonadales</taxon>
        <taxon>Aeromonadaceae</taxon>
        <taxon>Oceanimonas</taxon>
    </lineage>
</organism>
<comment type="caution">
    <text evidence="3">The sequence shown here is derived from an EMBL/GenBank/DDBJ whole genome shotgun (WGS) entry which is preliminary data.</text>
</comment>
<dbReference type="Pfam" id="PF07670">
    <property type="entry name" value="Gate"/>
    <property type="match status" value="1"/>
</dbReference>
<feature type="transmembrane region" description="Helical" evidence="1">
    <location>
        <begin position="203"/>
        <end position="222"/>
    </location>
</feature>
<evidence type="ECO:0000259" key="2">
    <source>
        <dbReference type="Pfam" id="PF07670"/>
    </source>
</evidence>
<dbReference type="Proteomes" id="UP000242757">
    <property type="component" value="Unassembled WGS sequence"/>
</dbReference>
<proteinExistence type="predicted"/>
<accession>A0A233RB96</accession>
<feature type="transmembrane region" description="Helical" evidence="1">
    <location>
        <begin position="18"/>
        <end position="39"/>
    </location>
</feature>
<gene>
    <name evidence="3" type="ORF">B6S08_16070</name>
</gene>
<sequence length="436" mass="47273">MQYATTESRTSLRATLRLLGLSAVGILIFFIPVTLQGKTSIPLDHMVGWLRTAMGETGAGWYAMAMILAGAVYPLISGQWRRSQTDRIFLLLKWLGVIAGALALTGMGPAALQTPDMLPFLFNKLVISVGLIVPLGSVFLAFLVGYGLLEAIGILVQKLMRPIWRTPGRSAIDAVASFVGSYSIGLLITNRVYGSGHYSAREAAIIATGFSTVSATFMIIVAKTLDLMDIWNQYFWLTLVITFVVTAITVRLPPLSRMDDGAEHREPVGEPGRRLALAWQNGLQVAEQAPSLPRNVLENFRDGLVMTISILPTIMSVGLIGLLVAKYTPLFDWLGYLFYPATLVWGLEEGMALSRATASGLAEMFLPALLMAEADFVARFAAGVVCVSSVLFFSASIPCILATRIPLKVGTLVLIWFIRAFLSLLLAIPVAMMIAP</sequence>
<evidence type="ECO:0000313" key="3">
    <source>
        <dbReference type="EMBL" id="OXY80662.1"/>
    </source>
</evidence>
<protein>
    <submittedName>
        <fullName evidence="3">Histidine transporter</fullName>
    </submittedName>
</protein>
<feature type="transmembrane region" description="Helical" evidence="1">
    <location>
        <begin position="234"/>
        <end position="252"/>
    </location>
</feature>
<feature type="transmembrane region" description="Helical" evidence="1">
    <location>
        <begin position="336"/>
        <end position="356"/>
    </location>
</feature>
<evidence type="ECO:0000256" key="1">
    <source>
        <dbReference type="SAM" id="Phobius"/>
    </source>
</evidence>
<feature type="transmembrane region" description="Helical" evidence="1">
    <location>
        <begin position="170"/>
        <end position="188"/>
    </location>
</feature>
<feature type="transmembrane region" description="Helical" evidence="1">
    <location>
        <begin position="413"/>
        <end position="435"/>
    </location>
</feature>
<dbReference type="OrthoDB" id="1633380at2"/>
<dbReference type="AlphaFoldDB" id="A0A233RB96"/>
<keyword evidence="1" id="KW-0472">Membrane</keyword>
<evidence type="ECO:0000313" key="4">
    <source>
        <dbReference type="Proteomes" id="UP000242757"/>
    </source>
</evidence>
<feature type="transmembrane region" description="Helical" evidence="1">
    <location>
        <begin position="303"/>
        <end position="324"/>
    </location>
</feature>
<name>A0A233RB96_9GAMM</name>
<feature type="transmembrane region" description="Helical" evidence="1">
    <location>
        <begin position="59"/>
        <end position="76"/>
    </location>
</feature>
<keyword evidence="1" id="KW-0812">Transmembrane</keyword>
<dbReference type="EMBL" id="NBIM01000008">
    <property type="protein sequence ID" value="OXY80662.1"/>
    <property type="molecule type" value="Genomic_DNA"/>
</dbReference>
<feature type="transmembrane region" description="Helical" evidence="1">
    <location>
        <begin position="88"/>
        <end position="105"/>
    </location>
</feature>